<organism evidence="2">
    <name type="scientific">Saccharomyces paradoxus</name>
    <name type="common">Yeast</name>
    <name type="synonym">Saccharomyces douglasii</name>
    <dbReference type="NCBI Taxonomy" id="27291"/>
    <lineage>
        <taxon>Eukaryota</taxon>
        <taxon>Fungi</taxon>
        <taxon>Dikarya</taxon>
        <taxon>Ascomycota</taxon>
        <taxon>Saccharomycotina</taxon>
        <taxon>Saccharomycetes</taxon>
        <taxon>Saccharomycetales</taxon>
        <taxon>Saccharomycetaceae</taxon>
        <taxon>Saccharomyces</taxon>
    </lineage>
</organism>
<name>A0A8B8ULZ2_SACPA</name>
<accession>A0A8B8ULZ2</accession>
<evidence type="ECO:0008006" key="3">
    <source>
        <dbReference type="Google" id="ProtNLM"/>
    </source>
</evidence>
<feature type="compositionally biased region" description="Polar residues" evidence="1">
    <location>
        <begin position="61"/>
        <end position="84"/>
    </location>
</feature>
<dbReference type="GeneID" id="54628980"/>
<protein>
    <recommendedName>
        <fullName evidence="3">YBR197C-like protein</fullName>
    </recommendedName>
</protein>
<proteinExistence type="predicted"/>
<gene>
    <name evidence="2" type="ORF">SPAR_B02960</name>
</gene>
<dbReference type="AlphaFoldDB" id="A0A8B8ULZ2"/>
<reference evidence="2" key="2">
    <citation type="submission" date="2020-01" db="EMBL/GenBank/DDBJ databases">
        <title>Population-level Yeast Reference Genomes.</title>
        <authorList>
            <person name="Yue J.-X."/>
        </authorList>
    </citation>
    <scope>NUCLEOTIDE SEQUENCE</scope>
    <source>
        <strain evidence="2">CBS432</strain>
    </source>
</reference>
<dbReference type="OrthoDB" id="4065597at2759"/>
<evidence type="ECO:0000313" key="2">
    <source>
        <dbReference type="RefSeq" id="XP_033764789.1"/>
    </source>
</evidence>
<dbReference type="Pfam" id="PF17242">
    <property type="entry name" value="DUF5315"/>
    <property type="match status" value="1"/>
</dbReference>
<feature type="region of interest" description="Disordered" evidence="1">
    <location>
        <begin position="1"/>
        <end position="85"/>
    </location>
</feature>
<reference evidence="2" key="3">
    <citation type="submission" date="2025-07" db="EMBL/GenBank/DDBJ databases">
        <authorList>
            <consortium name="NCBI Genome Project"/>
        </authorList>
    </citation>
    <scope>NUCLEOTIDE SEQUENCE</scope>
    <source>
        <strain evidence="2">CBS432</strain>
    </source>
</reference>
<dbReference type="VEuPathDB" id="FungiDB:SPAR_B02960"/>
<feature type="compositionally biased region" description="Basic and acidic residues" evidence="1">
    <location>
        <begin position="14"/>
        <end position="38"/>
    </location>
</feature>
<reference evidence="2" key="1">
    <citation type="journal article" date="2017" name="Nat. Genet.">
        <title>Contrasting evolutionary genome dynamics between domesticated and wild yeasts.</title>
        <authorList>
            <person name="Yue J.X."/>
            <person name="Li J."/>
            <person name="Aigrain L."/>
            <person name="Hallin J."/>
            <person name="Persson K."/>
            <person name="Oliver K."/>
            <person name="Bergstrom A."/>
            <person name="Coupland P."/>
            <person name="Warringer J."/>
            <person name="Lagomarsino M.C."/>
            <person name="Fischer G."/>
            <person name="Durbin R."/>
            <person name="Liti G."/>
        </authorList>
    </citation>
    <scope>NUCLEOTIDE SEQUENCE</scope>
    <source>
        <strain evidence="2">CBS432</strain>
    </source>
</reference>
<reference evidence="2" key="4">
    <citation type="submission" date="2025-08" db="UniProtKB">
        <authorList>
            <consortium name="RefSeq"/>
        </authorList>
    </citation>
    <scope>IDENTIFICATION</scope>
    <source>
        <strain evidence="2">CBS432</strain>
    </source>
</reference>
<dbReference type="KEGG" id="spao:SPAR_B02960"/>
<evidence type="ECO:0000256" key="1">
    <source>
        <dbReference type="SAM" id="MobiDB-lite"/>
    </source>
</evidence>
<sequence>MGVKQTPPFQVKVSDADSTGRRKSNSREDSPKLEQLKAKRDKGKGKGSSDPAASAMGGSNVLPSKNLSTPPAMNPLTTSVSRGNTAYERSVNGSRITMHSNLAPTETQDVSWSEIDTLDDVKKMAKEPIVNDGFPLDFENDLTQMRRSHAQLLRLMRERNQRLKYSKLGSPPRNDQHGTTANNAQGPEEVLNDPEIALDGEKYVSQLVDNIRDLHRC</sequence>
<feature type="region of interest" description="Disordered" evidence="1">
    <location>
        <begin position="165"/>
        <end position="188"/>
    </location>
</feature>
<dbReference type="RefSeq" id="XP_033764789.1">
    <property type="nucleotide sequence ID" value="XM_033908898.1"/>
</dbReference>